<dbReference type="RefSeq" id="WP_056987447.1">
    <property type="nucleotide sequence ID" value="NZ_CP014912.1"/>
</dbReference>
<dbReference type="OrthoDB" id="9804217at2"/>
<keyword evidence="4 9" id="KW-0028">Amino-acid biosynthesis</keyword>
<dbReference type="STRING" id="240427.AYR62_15080"/>
<dbReference type="FunFam" id="3.20.20.70:FF:000024">
    <property type="entry name" value="Indole-3-glycerol phosphate synthase"/>
    <property type="match status" value="1"/>
</dbReference>
<evidence type="ECO:0000256" key="3">
    <source>
        <dbReference type="ARBA" id="ARBA00008737"/>
    </source>
</evidence>
<name>A0A1B2IW63_9LACO</name>
<dbReference type="InterPro" id="IPR013785">
    <property type="entry name" value="Aldolase_TIM"/>
</dbReference>
<proteinExistence type="inferred from homology"/>
<keyword evidence="7 9" id="KW-0057">Aromatic amino acid biosynthesis</keyword>
<dbReference type="UniPathway" id="UPA00035">
    <property type="reaction ID" value="UER00043"/>
</dbReference>
<protein>
    <recommendedName>
        <fullName evidence="9">Indole-3-glycerol phosphate synthase</fullName>
        <shortName evidence="9">IGPS</shortName>
        <ecNumber evidence="9">4.1.1.48</ecNumber>
    </recommendedName>
</protein>
<comment type="catalytic activity">
    <reaction evidence="1 9">
        <text>1-(2-carboxyphenylamino)-1-deoxy-D-ribulose 5-phosphate + H(+) = (1S,2R)-1-C-(indol-3-yl)glycerol 3-phosphate + CO2 + H2O</text>
        <dbReference type="Rhea" id="RHEA:23476"/>
        <dbReference type="ChEBI" id="CHEBI:15377"/>
        <dbReference type="ChEBI" id="CHEBI:15378"/>
        <dbReference type="ChEBI" id="CHEBI:16526"/>
        <dbReference type="ChEBI" id="CHEBI:58613"/>
        <dbReference type="ChEBI" id="CHEBI:58866"/>
        <dbReference type="EC" id="4.1.1.48"/>
    </reaction>
</comment>
<dbReference type="PANTHER" id="PTHR22854:SF2">
    <property type="entry name" value="INDOLE-3-GLYCEROL-PHOSPHATE SYNTHASE"/>
    <property type="match status" value="1"/>
</dbReference>
<dbReference type="InterPro" id="IPR001468">
    <property type="entry name" value="Indole-3-GlycerolPSynthase_CS"/>
</dbReference>
<dbReference type="AlphaFoldDB" id="A0A1B2IW63"/>
<dbReference type="EMBL" id="CP014924">
    <property type="protein sequence ID" value="ANZ66271.1"/>
    <property type="molecule type" value="Genomic_DNA"/>
</dbReference>
<dbReference type="NCBIfam" id="NF001377">
    <property type="entry name" value="PRK00278.2-4"/>
    <property type="match status" value="1"/>
</dbReference>
<sequence>MILDDLVAATKRRLTKEKQTESLEQVKARAATVPTKDPQQVYDRFLEPGMHLIGEVKQASPSKGQIATDFPYLDIAKDYDQNGVTAISVLTEPDYFKGDIRYLDEITNEVTVPVLRKDFVVDDYMLYQAKAAGASIVLLIVAILTPQQLHDYFKVATDLGLAVLVEAHDETEVQQALDLGAKMIGVNNRDLKTFTVSLNNSLNLRKLVPNNIAFIAESGIHDRDNIATLEAANVNGVLVGETLMRADDKVAKINELLGVTVNDAN</sequence>
<evidence type="ECO:0000256" key="8">
    <source>
        <dbReference type="ARBA" id="ARBA00023239"/>
    </source>
</evidence>
<keyword evidence="6 9" id="KW-0822">Tryptophan biosynthesis</keyword>
<keyword evidence="12" id="KW-1185">Reference proteome</keyword>
<feature type="domain" description="Indole-3-glycerol phosphate synthase" evidence="10">
    <location>
        <begin position="3"/>
        <end position="256"/>
    </location>
</feature>
<dbReference type="GO" id="GO:0000162">
    <property type="term" value="P:L-tryptophan biosynthetic process"/>
    <property type="evidence" value="ECO:0007669"/>
    <property type="project" value="UniProtKB-UniRule"/>
</dbReference>
<evidence type="ECO:0000256" key="6">
    <source>
        <dbReference type="ARBA" id="ARBA00022822"/>
    </source>
</evidence>
<evidence type="ECO:0000256" key="2">
    <source>
        <dbReference type="ARBA" id="ARBA00004696"/>
    </source>
</evidence>
<dbReference type="Gene3D" id="3.20.20.70">
    <property type="entry name" value="Aldolase class I"/>
    <property type="match status" value="1"/>
</dbReference>
<dbReference type="SUPFAM" id="SSF51366">
    <property type="entry name" value="Ribulose-phoshate binding barrel"/>
    <property type="match status" value="1"/>
</dbReference>
<evidence type="ECO:0000256" key="5">
    <source>
        <dbReference type="ARBA" id="ARBA00022793"/>
    </source>
</evidence>
<evidence type="ECO:0000256" key="7">
    <source>
        <dbReference type="ARBA" id="ARBA00023141"/>
    </source>
</evidence>
<evidence type="ECO:0000256" key="1">
    <source>
        <dbReference type="ARBA" id="ARBA00001633"/>
    </source>
</evidence>
<evidence type="ECO:0000313" key="11">
    <source>
        <dbReference type="EMBL" id="ANZ66271.1"/>
    </source>
</evidence>
<comment type="similarity">
    <text evidence="3 9">Belongs to the TrpC family.</text>
</comment>
<dbReference type="Proteomes" id="UP000093267">
    <property type="component" value="Chromosome"/>
</dbReference>
<dbReference type="Pfam" id="PF00218">
    <property type="entry name" value="IGPS"/>
    <property type="match status" value="1"/>
</dbReference>
<dbReference type="InterPro" id="IPR045186">
    <property type="entry name" value="Indole-3-glycerol_P_synth"/>
</dbReference>
<dbReference type="GO" id="GO:0004640">
    <property type="term" value="F:phosphoribosylanthranilate isomerase activity"/>
    <property type="evidence" value="ECO:0007669"/>
    <property type="project" value="TreeGrafter"/>
</dbReference>
<dbReference type="HAMAP" id="MF_00134_B">
    <property type="entry name" value="IGPS_B"/>
    <property type="match status" value="1"/>
</dbReference>
<evidence type="ECO:0000313" key="12">
    <source>
        <dbReference type="Proteomes" id="UP000093267"/>
    </source>
</evidence>
<dbReference type="PROSITE" id="PS00614">
    <property type="entry name" value="IGPS"/>
    <property type="match status" value="1"/>
</dbReference>
<dbReference type="PANTHER" id="PTHR22854">
    <property type="entry name" value="TRYPTOPHAN BIOSYNTHESIS PROTEIN"/>
    <property type="match status" value="1"/>
</dbReference>
<reference evidence="11 12" key="1">
    <citation type="submission" date="2016-03" db="EMBL/GenBank/DDBJ databases">
        <title>Pediococcus and Lactobacillus from brewery environment - whole genome sequencing and assembly.</title>
        <authorList>
            <person name="Behr J."/>
            <person name="Geissler A.J."/>
            <person name="Vogel R.F."/>
        </authorList>
    </citation>
    <scope>NUCLEOTIDE SEQUENCE [LARGE SCALE GENOMIC DNA]</scope>
    <source>
        <strain evidence="11 12">TMW 1.1995</strain>
    </source>
</reference>
<dbReference type="InterPro" id="IPR011060">
    <property type="entry name" value="RibuloseP-bd_barrel"/>
</dbReference>
<dbReference type="EC" id="4.1.1.48" evidence="9"/>
<dbReference type="GO" id="GO:0004425">
    <property type="term" value="F:indole-3-glycerol-phosphate synthase activity"/>
    <property type="evidence" value="ECO:0007669"/>
    <property type="project" value="UniProtKB-UniRule"/>
</dbReference>
<accession>A0A1B2IW63</accession>
<evidence type="ECO:0000256" key="9">
    <source>
        <dbReference type="HAMAP-Rule" id="MF_00134"/>
    </source>
</evidence>
<comment type="pathway">
    <text evidence="2 9">Amino-acid biosynthesis; L-tryptophan biosynthesis; L-tryptophan from chorismate: step 4/5.</text>
</comment>
<keyword evidence="8 9" id="KW-0456">Lyase</keyword>
<gene>
    <name evidence="9" type="primary">trpC</name>
    <name evidence="11" type="ORF">AYR63_03395</name>
</gene>
<keyword evidence="5 9" id="KW-0210">Decarboxylase</keyword>
<dbReference type="InterPro" id="IPR013798">
    <property type="entry name" value="Indole-3-glycerol_P_synth_dom"/>
</dbReference>
<evidence type="ECO:0000259" key="10">
    <source>
        <dbReference type="Pfam" id="PF00218"/>
    </source>
</evidence>
<evidence type="ECO:0000256" key="4">
    <source>
        <dbReference type="ARBA" id="ARBA00022605"/>
    </source>
</evidence>
<dbReference type="CDD" id="cd00331">
    <property type="entry name" value="IGPS"/>
    <property type="match status" value="1"/>
</dbReference>
<organism evidence="11 12">
    <name type="scientific">Secundilactobacillus paracollinoides</name>
    <dbReference type="NCBI Taxonomy" id="240427"/>
    <lineage>
        <taxon>Bacteria</taxon>
        <taxon>Bacillati</taxon>
        <taxon>Bacillota</taxon>
        <taxon>Bacilli</taxon>
        <taxon>Lactobacillales</taxon>
        <taxon>Lactobacillaceae</taxon>
        <taxon>Secundilactobacillus</taxon>
    </lineage>
</organism>